<dbReference type="PANTHER" id="PTHR33320">
    <property type="entry name" value="METHIONYL-TRNA SYNTHETASE"/>
    <property type="match status" value="1"/>
</dbReference>
<dbReference type="EMBL" id="JABEZV010000009">
    <property type="protein sequence ID" value="MBA0719111.1"/>
    <property type="molecule type" value="Genomic_DNA"/>
</dbReference>
<dbReference type="PANTHER" id="PTHR33320:SF30">
    <property type="entry name" value="OS04G0606200 PROTEIN"/>
    <property type="match status" value="1"/>
</dbReference>
<accession>A0A7J9A4X9</accession>
<reference evidence="1 2" key="1">
    <citation type="journal article" date="2019" name="Genome Biol. Evol.">
        <title>Insights into the evolution of the New World diploid cottons (Gossypium, subgenus Houzingenia) based on genome sequencing.</title>
        <authorList>
            <person name="Grover C.E."/>
            <person name="Arick M.A. 2nd"/>
            <person name="Thrash A."/>
            <person name="Conover J.L."/>
            <person name="Sanders W.S."/>
            <person name="Peterson D.G."/>
            <person name="Frelichowski J.E."/>
            <person name="Scheffler J.A."/>
            <person name="Scheffler B.E."/>
            <person name="Wendel J.F."/>
        </authorList>
    </citation>
    <scope>NUCLEOTIDE SEQUENCE [LARGE SCALE GENOMIC DNA]</scope>
    <source>
        <strain evidence="1">4</strain>
        <tissue evidence="1">Leaf</tissue>
    </source>
</reference>
<protein>
    <submittedName>
        <fullName evidence="1">Uncharacterized protein</fullName>
    </submittedName>
</protein>
<dbReference type="Proteomes" id="UP000593574">
    <property type="component" value="Unassembled WGS sequence"/>
</dbReference>
<proteinExistence type="predicted"/>
<comment type="caution">
    <text evidence="1">The sequence shown here is derived from an EMBL/GenBank/DDBJ whole genome shotgun (WGS) entry which is preliminary data.</text>
</comment>
<evidence type="ECO:0000313" key="2">
    <source>
        <dbReference type="Proteomes" id="UP000593574"/>
    </source>
</evidence>
<gene>
    <name evidence="1" type="ORF">Golax_006817</name>
</gene>
<evidence type="ECO:0000313" key="1">
    <source>
        <dbReference type="EMBL" id="MBA0719111.1"/>
    </source>
</evidence>
<organism evidence="1 2">
    <name type="scientific">Gossypium laxum</name>
    <dbReference type="NCBI Taxonomy" id="34288"/>
    <lineage>
        <taxon>Eukaryota</taxon>
        <taxon>Viridiplantae</taxon>
        <taxon>Streptophyta</taxon>
        <taxon>Embryophyta</taxon>
        <taxon>Tracheophyta</taxon>
        <taxon>Spermatophyta</taxon>
        <taxon>Magnoliopsida</taxon>
        <taxon>eudicotyledons</taxon>
        <taxon>Gunneridae</taxon>
        <taxon>Pentapetalae</taxon>
        <taxon>rosids</taxon>
        <taxon>malvids</taxon>
        <taxon>Malvales</taxon>
        <taxon>Malvaceae</taxon>
        <taxon>Malvoideae</taxon>
        <taxon>Gossypium</taxon>
    </lineage>
</organism>
<sequence length="80" mass="9536">MCDEEERELGRQEAPGTCPHCGGKVQAVDVERRWRCCCFFPICFSIKRKYCCTLCSRRYQGFLFHHNLKPFQWRPTNALF</sequence>
<keyword evidence="2" id="KW-1185">Reference proteome</keyword>
<name>A0A7J9A4X9_9ROSI</name>
<dbReference type="AlphaFoldDB" id="A0A7J9A4X9"/>